<dbReference type="Proteomes" id="UP000235914">
    <property type="component" value="Unassembled WGS sequence"/>
</dbReference>
<evidence type="ECO:0000313" key="3">
    <source>
        <dbReference type="Proteomes" id="UP000235914"/>
    </source>
</evidence>
<evidence type="ECO:0000259" key="1">
    <source>
        <dbReference type="PROSITE" id="PS50943"/>
    </source>
</evidence>
<protein>
    <submittedName>
        <fullName evidence="2">XRE family transcriptional regulator</fullName>
    </submittedName>
</protein>
<dbReference type="RefSeq" id="WP_022198375.1">
    <property type="nucleotide sequence ID" value="NZ_CP010553.1"/>
</dbReference>
<reference evidence="2 3" key="1">
    <citation type="journal article" date="2017" name="BMC Genomics">
        <title>Genome sequencing of 39 Akkermansia muciniphila isolates reveals its population structure, genomic and functional diverisity, and global distribution in mammalian gut microbiotas.</title>
        <authorList>
            <person name="Guo X."/>
            <person name="Li S."/>
            <person name="Zhang J."/>
            <person name="Wu F."/>
            <person name="Li X."/>
            <person name="Wu D."/>
            <person name="Zhang M."/>
            <person name="Ou Z."/>
            <person name="Jie Z."/>
            <person name="Yan Q."/>
            <person name="Li P."/>
            <person name="Yi J."/>
            <person name="Peng Y."/>
        </authorList>
    </citation>
    <scope>NUCLEOTIDE SEQUENCE [LARGE SCALE GENOMIC DNA]</scope>
    <source>
        <strain evidence="2 3">GP43</strain>
    </source>
</reference>
<feature type="domain" description="HTH cro/C1-type" evidence="1">
    <location>
        <begin position="17"/>
        <end position="71"/>
    </location>
</feature>
<dbReference type="InterPro" id="IPR010982">
    <property type="entry name" value="Lambda_DNA-bd_dom_sf"/>
</dbReference>
<dbReference type="SUPFAM" id="SSF47413">
    <property type="entry name" value="lambda repressor-like DNA-binding domains"/>
    <property type="match status" value="1"/>
</dbReference>
<name>A0AAP8NM29_9BACT</name>
<dbReference type="Pfam" id="PF01381">
    <property type="entry name" value="HTH_3"/>
    <property type="match status" value="1"/>
</dbReference>
<proteinExistence type="predicted"/>
<gene>
    <name evidence="2" type="ORF">CXU09_04285</name>
</gene>
<dbReference type="GO" id="GO:0003677">
    <property type="term" value="F:DNA binding"/>
    <property type="evidence" value="ECO:0007669"/>
    <property type="project" value="InterPro"/>
</dbReference>
<sequence>MQRDRNSVQEESLRAFLRKKRLEKGYSQLQLSLMLDNTRTFVSKYEAGERYLTFTEVVLICHLLDADPCEIARRLHPLLDRNGGWKGTRR</sequence>
<organism evidence="2 3">
    <name type="scientific">Akkermansia muciniphila</name>
    <dbReference type="NCBI Taxonomy" id="239935"/>
    <lineage>
        <taxon>Bacteria</taxon>
        <taxon>Pseudomonadati</taxon>
        <taxon>Verrucomicrobiota</taxon>
        <taxon>Verrucomicrobiia</taxon>
        <taxon>Verrucomicrobiales</taxon>
        <taxon>Akkermansiaceae</taxon>
        <taxon>Akkermansia</taxon>
    </lineage>
</organism>
<dbReference type="PROSITE" id="PS50943">
    <property type="entry name" value="HTH_CROC1"/>
    <property type="match status" value="1"/>
</dbReference>
<dbReference type="InterPro" id="IPR001387">
    <property type="entry name" value="Cro/C1-type_HTH"/>
</dbReference>
<dbReference type="SMART" id="SM00530">
    <property type="entry name" value="HTH_XRE"/>
    <property type="match status" value="1"/>
</dbReference>
<evidence type="ECO:0000313" key="2">
    <source>
        <dbReference type="EMBL" id="PNC56800.1"/>
    </source>
</evidence>
<dbReference type="EMBL" id="PJKN01000002">
    <property type="protein sequence ID" value="PNC56800.1"/>
    <property type="molecule type" value="Genomic_DNA"/>
</dbReference>
<accession>A0AAP8NM29</accession>
<comment type="caution">
    <text evidence="2">The sequence shown here is derived from an EMBL/GenBank/DDBJ whole genome shotgun (WGS) entry which is preliminary data.</text>
</comment>
<dbReference type="Gene3D" id="1.10.260.40">
    <property type="entry name" value="lambda repressor-like DNA-binding domains"/>
    <property type="match status" value="1"/>
</dbReference>
<dbReference type="CDD" id="cd00093">
    <property type="entry name" value="HTH_XRE"/>
    <property type="match status" value="1"/>
</dbReference>
<dbReference type="AlphaFoldDB" id="A0AAP8NM29"/>